<dbReference type="Proteomes" id="UP001279734">
    <property type="component" value="Unassembled WGS sequence"/>
</dbReference>
<sequence>MDGIEFPDDAQSYVDLEVSFEQDANNIDVEDDNLQTMAYVVSRMKSHISVHLIFMQVITDLYRAPAKCHNNLRFRGSSTAYSDICRQRLRLEKHVHCSIMLVIKLTPFSETNPDTISTCSCEEQQ</sequence>
<organism evidence="1 2">
    <name type="scientific">Nepenthes gracilis</name>
    <name type="common">Slender pitcher plant</name>
    <dbReference type="NCBI Taxonomy" id="150966"/>
    <lineage>
        <taxon>Eukaryota</taxon>
        <taxon>Viridiplantae</taxon>
        <taxon>Streptophyta</taxon>
        <taxon>Embryophyta</taxon>
        <taxon>Tracheophyta</taxon>
        <taxon>Spermatophyta</taxon>
        <taxon>Magnoliopsida</taxon>
        <taxon>eudicotyledons</taxon>
        <taxon>Gunneridae</taxon>
        <taxon>Pentapetalae</taxon>
        <taxon>Caryophyllales</taxon>
        <taxon>Nepenthaceae</taxon>
        <taxon>Nepenthes</taxon>
    </lineage>
</organism>
<comment type="caution">
    <text evidence="1">The sequence shown here is derived from an EMBL/GenBank/DDBJ whole genome shotgun (WGS) entry which is preliminary data.</text>
</comment>
<gene>
    <name evidence="1" type="ORF">Nepgr_028205</name>
</gene>
<dbReference type="AlphaFoldDB" id="A0AAD3TBI5"/>
<name>A0AAD3TBI5_NEPGR</name>
<accession>A0AAD3TBI5</accession>
<keyword evidence="2" id="KW-1185">Reference proteome</keyword>
<reference evidence="1" key="1">
    <citation type="submission" date="2023-05" db="EMBL/GenBank/DDBJ databases">
        <title>Nepenthes gracilis genome sequencing.</title>
        <authorList>
            <person name="Fukushima K."/>
        </authorList>
    </citation>
    <scope>NUCLEOTIDE SEQUENCE</scope>
    <source>
        <strain evidence="1">SING2019-196</strain>
    </source>
</reference>
<evidence type="ECO:0000313" key="1">
    <source>
        <dbReference type="EMBL" id="GMH26362.1"/>
    </source>
</evidence>
<evidence type="ECO:0000313" key="2">
    <source>
        <dbReference type="Proteomes" id="UP001279734"/>
    </source>
</evidence>
<protein>
    <submittedName>
        <fullName evidence="1">Uncharacterized protein</fullName>
    </submittedName>
</protein>
<proteinExistence type="predicted"/>
<dbReference type="EMBL" id="BSYO01000031">
    <property type="protein sequence ID" value="GMH26362.1"/>
    <property type="molecule type" value="Genomic_DNA"/>
</dbReference>